<accession>A0A0G4PG23</accession>
<dbReference type="Proteomes" id="UP000053732">
    <property type="component" value="Unassembled WGS sequence"/>
</dbReference>
<evidence type="ECO:0000313" key="1">
    <source>
        <dbReference type="EMBL" id="CRL25252.1"/>
    </source>
</evidence>
<name>A0A0G4PG23_PENC3</name>
<proteinExistence type="predicted"/>
<sequence length="129" mass="14461">MADSSQHPLWCKHCEVEGHLVTHCHVLYEDLTNFDAAVRMSQGPASDPKRAYPIAHWGQGKKKQVYGPDAFNAAGGVPVQGINYPTIPAPALNPFEAQAALNYLHQQWLYWLQCRAAWYEYYTGGNTTL</sequence>
<reference evidence="1 2" key="1">
    <citation type="journal article" date="2014" name="Nat. Commun.">
        <title>Multiple recent horizontal transfers of a large genomic region in cheese making fungi.</title>
        <authorList>
            <person name="Cheeseman K."/>
            <person name="Ropars J."/>
            <person name="Renault P."/>
            <person name="Dupont J."/>
            <person name="Gouzy J."/>
            <person name="Branca A."/>
            <person name="Abraham A.L."/>
            <person name="Ceppi M."/>
            <person name="Conseiller E."/>
            <person name="Debuchy R."/>
            <person name="Malagnac F."/>
            <person name="Goarin A."/>
            <person name="Silar P."/>
            <person name="Lacoste S."/>
            <person name="Sallet E."/>
            <person name="Bensimon A."/>
            <person name="Giraud T."/>
            <person name="Brygoo Y."/>
        </authorList>
    </citation>
    <scope>NUCLEOTIDE SEQUENCE [LARGE SCALE GENOMIC DNA]</scope>
    <source>
        <strain evidence="2">FM 013</strain>
    </source>
</reference>
<gene>
    <name evidence="1" type="ORF">PCAMFM013_S014g000148</name>
</gene>
<protein>
    <submittedName>
        <fullName evidence="1">Str. FM013</fullName>
    </submittedName>
</protein>
<dbReference type="EMBL" id="HG793147">
    <property type="protein sequence ID" value="CRL25252.1"/>
    <property type="molecule type" value="Genomic_DNA"/>
</dbReference>
<dbReference type="AlphaFoldDB" id="A0A0G4PG23"/>
<evidence type="ECO:0000313" key="2">
    <source>
        <dbReference type="Proteomes" id="UP000053732"/>
    </source>
</evidence>
<organism evidence="1 2">
    <name type="scientific">Penicillium camemberti (strain FM 013)</name>
    <dbReference type="NCBI Taxonomy" id="1429867"/>
    <lineage>
        <taxon>Eukaryota</taxon>
        <taxon>Fungi</taxon>
        <taxon>Dikarya</taxon>
        <taxon>Ascomycota</taxon>
        <taxon>Pezizomycotina</taxon>
        <taxon>Eurotiomycetes</taxon>
        <taxon>Eurotiomycetidae</taxon>
        <taxon>Eurotiales</taxon>
        <taxon>Aspergillaceae</taxon>
        <taxon>Penicillium</taxon>
    </lineage>
</organism>
<keyword evidence="2" id="KW-1185">Reference proteome</keyword>